<evidence type="ECO:0000313" key="3">
    <source>
        <dbReference type="EMBL" id="GAF08401.1"/>
    </source>
</evidence>
<feature type="signal peptide" evidence="1">
    <location>
        <begin position="1"/>
        <end position="23"/>
    </location>
</feature>
<evidence type="ECO:0000313" key="4">
    <source>
        <dbReference type="Proteomes" id="UP000019364"/>
    </source>
</evidence>
<dbReference type="EMBL" id="BAVZ01000006">
    <property type="protein sequence ID" value="GAF08401.1"/>
    <property type="molecule type" value="Genomic_DNA"/>
</dbReference>
<keyword evidence="1" id="KW-0732">Signal</keyword>
<evidence type="ECO:0000259" key="2">
    <source>
        <dbReference type="Pfam" id="PF26353"/>
    </source>
</evidence>
<dbReference type="InterPro" id="IPR058780">
    <property type="entry name" value="YhfM-like_dom"/>
</dbReference>
<dbReference type="Pfam" id="PF26353">
    <property type="entry name" value="YhfM"/>
    <property type="match status" value="1"/>
</dbReference>
<accession>W7YUY4</accession>
<dbReference type="eggNOG" id="ENOG5033BYZ">
    <property type="taxonomic scope" value="Bacteria"/>
</dbReference>
<keyword evidence="4" id="KW-1185">Reference proteome</keyword>
<dbReference type="Proteomes" id="UP000019364">
    <property type="component" value="Unassembled WGS sequence"/>
</dbReference>
<dbReference type="Pfam" id="PF14275">
    <property type="entry name" value="DUF4362"/>
    <property type="match status" value="1"/>
</dbReference>
<dbReference type="RefSeq" id="WP_036648755.1">
    <property type="nucleotide sequence ID" value="NZ_BAVZ01000006.1"/>
</dbReference>
<dbReference type="PROSITE" id="PS51257">
    <property type="entry name" value="PROKAR_LIPOPROTEIN"/>
    <property type="match status" value="1"/>
</dbReference>
<protein>
    <recommendedName>
        <fullName evidence="2">YhfM-like domain-containing protein</fullName>
    </recommendedName>
</protein>
<dbReference type="AlphaFoldDB" id="W7YUY4"/>
<dbReference type="OrthoDB" id="1912370at2"/>
<proteinExistence type="predicted"/>
<gene>
    <name evidence="3" type="ORF">JCM16418_2475</name>
</gene>
<feature type="domain" description="YhfM-like" evidence="2">
    <location>
        <begin position="72"/>
        <end position="154"/>
    </location>
</feature>
<organism evidence="3 4">
    <name type="scientific">Paenibacillus pini JCM 16418</name>
    <dbReference type="NCBI Taxonomy" id="1236976"/>
    <lineage>
        <taxon>Bacteria</taxon>
        <taxon>Bacillati</taxon>
        <taxon>Bacillota</taxon>
        <taxon>Bacilli</taxon>
        <taxon>Bacillales</taxon>
        <taxon>Paenibacillaceae</taxon>
        <taxon>Paenibacillus</taxon>
    </lineage>
</organism>
<evidence type="ECO:0000256" key="1">
    <source>
        <dbReference type="SAM" id="SignalP"/>
    </source>
</evidence>
<sequence>MNHKIVSLLIVLGLLLTGCNTNQNEIKDNKNNLSPHIKSVDPPAVKDIGVPDQITISRGNTFGHVNDKIYGILTKKGQEEAFTEAIQTAQKLLGELNVIEPDYDVVIRMNSSQQMIHLWLGEAAENGMFAYISDTGTGYRLTKESTVELRRIIKGIIYDSKLAEKNGDIIPNVDNVLNKNRWEAFLQNVKIGQNDSVQVTRYSIEGNPIFYNLDFDGKQVHYQFDATHDAFGTQERHFDVCKEINSKQAEHGTAYHLTGCSSNNNQDNKTFSLLIPNS</sequence>
<dbReference type="InterPro" id="IPR025372">
    <property type="entry name" value="DUF4362"/>
</dbReference>
<name>W7YUY4_9BACL</name>
<reference evidence="3 4" key="1">
    <citation type="journal article" date="2014" name="Genome Announc.">
        <title>Draft Genome Sequence of Paenibacillus pini JCM 16418T, Isolated from the Rhizosphere of Pine Tree.</title>
        <authorList>
            <person name="Yuki M."/>
            <person name="Oshima K."/>
            <person name="Suda W."/>
            <person name="Oshida Y."/>
            <person name="Kitamura K."/>
            <person name="Iida Y."/>
            <person name="Hattori M."/>
            <person name="Ohkuma M."/>
        </authorList>
    </citation>
    <scope>NUCLEOTIDE SEQUENCE [LARGE SCALE GENOMIC DNA]</scope>
    <source>
        <strain evidence="3 4">JCM 16418</strain>
    </source>
</reference>
<comment type="caution">
    <text evidence="3">The sequence shown here is derived from an EMBL/GenBank/DDBJ whole genome shotgun (WGS) entry which is preliminary data.</text>
</comment>
<feature type="chain" id="PRO_5039637127" description="YhfM-like domain-containing protein" evidence="1">
    <location>
        <begin position="24"/>
        <end position="278"/>
    </location>
</feature>